<gene>
    <name evidence="1" type="ORF">L2E82_33545</name>
</gene>
<reference evidence="1 2" key="2">
    <citation type="journal article" date="2022" name="Mol. Ecol. Resour.">
        <title>The genomes of chicory, endive, great burdock and yacon provide insights into Asteraceae paleo-polyploidization history and plant inulin production.</title>
        <authorList>
            <person name="Fan W."/>
            <person name="Wang S."/>
            <person name="Wang H."/>
            <person name="Wang A."/>
            <person name="Jiang F."/>
            <person name="Liu H."/>
            <person name="Zhao H."/>
            <person name="Xu D."/>
            <person name="Zhang Y."/>
        </authorList>
    </citation>
    <scope>NUCLEOTIDE SEQUENCE [LARGE SCALE GENOMIC DNA]</scope>
    <source>
        <strain evidence="2">cv. Punajuju</strain>
        <tissue evidence="1">Leaves</tissue>
    </source>
</reference>
<reference evidence="2" key="1">
    <citation type="journal article" date="2022" name="Mol. Ecol. Resour.">
        <title>The genomes of chicory, endive, great burdock and yacon provide insights into Asteraceae palaeo-polyploidization history and plant inulin production.</title>
        <authorList>
            <person name="Fan W."/>
            <person name="Wang S."/>
            <person name="Wang H."/>
            <person name="Wang A."/>
            <person name="Jiang F."/>
            <person name="Liu H."/>
            <person name="Zhao H."/>
            <person name="Xu D."/>
            <person name="Zhang Y."/>
        </authorList>
    </citation>
    <scope>NUCLEOTIDE SEQUENCE [LARGE SCALE GENOMIC DNA]</scope>
    <source>
        <strain evidence="2">cv. Punajuju</strain>
    </source>
</reference>
<sequence>MNAGDPILQAYTFLRVRSYCLEEETTIQSNFNFCSMKISEYLSLNSVGTYYILIESSIGKKSVDHTGHPAN</sequence>
<dbReference type="EMBL" id="CM042014">
    <property type="protein sequence ID" value="KAI3722506.1"/>
    <property type="molecule type" value="Genomic_DNA"/>
</dbReference>
<comment type="caution">
    <text evidence="1">The sequence shown here is derived from an EMBL/GenBank/DDBJ whole genome shotgun (WGS) entry which is preliminary data.</text>
</comment>
<organism evidence="1 2">
    <name type="scientific">Cichorium intybus</name>
    <name type="common">Chicory</name>
    <dbReference type="NCBI Taxonomy" id="13427"/>
    <lineage>
        <taxon>Eukaryota</taxon>
        <taxon>Viridiplantae</taxon>
        <taxon>Streptophyta</taxon>
        <taxon>Embryophyta</taxon>
        <taxon>Tracheophyta</taxon>
        <taxon>Spermatophyta</taxon>
        <taxon>Magnoliopsida</taxon>
        <taxon>eudicotyledons</taxon>
        <taxon>Gunneridae</taxon>
        <taxon>Pentapetalae</taxon>
        <taxon>asterids</taxon>
        <taxon>campanulids</taxon>
        <taxon>Asterales</taxon>
        <taxon>Asteraceae</taxon>
        <taxon>Cichorioideae</taxon>
        <taxon>Cichorieae</taxon>
        <taxon>Cichoriinae</taxon>
        <taxon>Cichorium</taxon>
    </lineage>
</organism>
<evidence type="ECO:0000313" key="2">
    <source>
        <dbReference type="Proteomes" id="UP001055811"/>
    </source>
</evidence>
<protein>
    <submittedName>
        <fullName evidence="1">Uncharacterized protein</fullName>
    </submittedName>
</protein>
<accession>A0ACB9BKF3</accession>
<dbReference type="Proteomes" id="UP001055811">
    <property type="component" value="Linkage Group LG06"/>
</dbReference>
<keyword evidence="2" id="KW-1185">Reference proteome</keyword>
<name>A0ACB9BKF3_CICIN</name>
<evidence type="ECO:0000313" key="1">
    <source>
        <dbReference type="EMBL" id="KAI3722506.1"/>
    </source>
</evidence>
<proteinExistence type="predicted"/>